<protein>
    <recommendedName>
        <fullName evidence="11">AI-2E family transporter</fullName>
    </recommendedName>
</protein>
<gene>
    <name evidence="9" type="ORF">AUK05_03425</name>
</gene>
<evidence type="ECO:0000256" key="8">
    <source>
        <dbReference type="SAM" id="Phobius"/>
    </source>
</evidence>
<proteinExistence type="inferred from homology"/>
<name>A0A1J5I5N4_9BACT</name>
<evidence type="ECO:0000256" key="1">
    <source>
        <dbReference type="ARBA" id="ARBA00004651"/>
    </source>
</evidence>
<accession>A0A1J5I5N4</accession>
<evidence type="ECO:0000256" key="5">
    <source>
        <dbReference type="ARBA" id="ARBA00022692"/>
    </source>
</evidence>
<evidence type="ECO:0000256" key="7">
    <source>
        <dbReference type="ARBA" id="ARBA00023136"/>
    </source>
</evidence>
<sequence length="280" mass="30559">MEALNPAVIFLQKFKIPKVLAIIILYIIIWSGISFSLAGAIPIIVTETTNLIKILPSTLDKFTLMGVNPIDISSQLKLLENIPGSFATTVLSVFSNLISVFAFFVITFYLLLERKNFEKYAIKFFNQKDSVKVIEILKLLELRLGRWVSGQFFLMILIGILSYVGYLTIGLNYALPLGIIAGFLEMVPNIGPVVTSILAGLVGLTVSPTVGLIAVGWGVIVQQLENNFIVPKIMKDNLGINPLVTIFLIAIGGSLAGVIGAIIAIPLFLTASIFYQVLKK</sequence>
<dbReference type="GO" id="GO:0005886">
    <property type="term" value="C:plasma membrane"/>
    <property type="evidence" value="ECO:0007669"/>
    <property type="project" value="UniProtKB-SubCell"/>
</dbReference>
<evidence type="ECO:0000256" key="2">
    <source>
        <dbReference type="ARBA" id="ARBA00009773"/>
    </source>
</evidence>
<evidence type="ECO:0000313" key="9">
    <source>
        <dbReference type="EMBL" id="OIP86512.1"/>
    </source>
</evidence>
<comment type="similarity">
    <text evidence="2">Belongs to the autoinducer-2 exporter (AI-2E) (TC 2.A.86) family.</text>
</comment>
<keyword evidence="4" id="KW-1003">Cell membrane</keyword>
<dbReference type="GO" id="GO:0055085">
    <property type="term" value="P:transmembrane transport"/>
    <property type="evidence" value="ECO:0007669"/>
    <property type="project" value="TreeGrafter"/>
</dbReference>
<feature type="transmembrane region" description="Helical" evidence="8">
    <location>
        <begin position="86"/>
        <end position="112"/>
    </location>
</feature>
<dbReference type="Proteomes" id="UP000182344">
    <property type="component" value="Unassembled WGS sequence"/>
</dbReference>
<feature type="transmembrane region" description="Helical" evidence="8">
    <location>
        <begin position="20"/>
        <end position="45"/>
    </location>
</feature>
<feature type="transmembrane region" description="Helical" evidence="8">
    <location>
        <begin position="195"/>
        <end position="221"/>
    </location>
</feature>
<keyword evidence="7 8" id="KW-0472">Membrane</keyword>
<keyword evidence="5 8" id="KW-0812">Transmembrane</keyword>
<comment type="subcellular location">
    <subcellularLocation>
        <location evidence="1">Cell membrane</location>
        <topology evidence="1">Multi-pass membrane protein</topology>
    </subcellularLocation>
</comment>
<feature type="transmembrane region" description="Helical" evidence="8">
    <location>
        <begin position="152"/>
        <end position="175"/>
    </location>
</feature>
<evidence type="ECO:0000256" key="4">
    <source>
        <dbReference type="ARBA" id="ARBA00022475"/>
    </source>
</evidence>
<evidence type="ECO:0000313" key="10">
    <source>
        <dbReference type="Proteomes" id="UP000182344"/>
    </source>
</evidence>
<evidence type="ECO:0000256" key="6">
    <source>
        <dbReference type="ARBA" id="ARBA00022989"/>
    </source>
</evidence>
<dbReference type="Pfam" id="PF01594">
    <property type="entry name" value="AI-2E_transport"/>
    <property type="match status" value="1"/>
</dbReference>
<evidence type="ECO:0008006" key="11">
    <source>
        <dbReference type="Google" id="ProtNLM"/>
    </source>
</evidence>
<keyword evidence="6 8" id="KW-1133">Transmembrane helix</keyword>
<evidence type="ECO:0000256" key="3">
    <source>
        <dbReference type="ARBA" id="ARBA00022448"/>
    </source>
</evidence>
<dbReference type="STRING" id="1805376.AUK05_03425"/>
<dbReference type="PANTHER" id="PTHR21716:SF53">
    <property type="entry name" value="PERMEASE PERM-RELATED"/>
    <property type="match status" value="1"/>
</dbReference>
<keyword evidence="3" id="KW-0813">Transport</keyword>
<dbReference type="EMBL" id="MNZO01000050">
    <property type="protein sequence ID" value="OIP86512.1"/>
    <property type="molecule type" value="Genomic_DNA"/>
</dbReference>
<reference evidence="9 10" key="1">
    <citation type="journal article" date="2016" name="Environ. Microbiol.">
        <title>Genomic resolution of a cold subsurface aquifer community provides metabolic insights for novel microbes adapted to high CO concentrations.</title>
        <authorList>
            <person name="Probst A.J."/>
            <person name="Castelle C.J."/>
            <person name="Singh A."/>
            <person name="Brown C.T."/>
            <person name="Anantharaman K."/>
            <person name="Sharon I."/>
            <person name="Hug L.A."/>
            <person name="Burstein D."/>
            <person name="Emerson J.B."/>
            <person name="Thomas B.C."/>
            <person name="Banfield J.F."/>
        </authorList>
    </citation>
    <scope>NUCLEOTIDE SEQUENCE [LARGE SCALE GENOMIC DNA]</scope>
    <source>
        <strain evidence="9">CG2_30_35_20</strain>
    </source>
</reference>
<organism evidence="9 10">
    <name type="scientific">Candidatus Shapirobacteria bacterium CG2_30_35_20</name>
    <dbReference type="NCBI Taxonomy" id="1805376"/>
    <lineage>
        <taxon>Bacteria</taxon>
        <taxon>Candidatus Shapironibacteriota</taxon>
    </lineage>
</organism>
<dbReference type="InterPro" id="IPR002549">
    <property type="entry name" value="AI-2E-like"/>
</dbReference>
<comment type="caution">
    <text evidence="9">The sequence shown here is derived from an EMBL/GenBank/DDBJ whole genome shotgun (WGS) entry which is preliminary data.</text>
</comment>
<feature type="transmembrane region" description="Helical" evidence="8">
    <location>
        <begin position="242"/>
        <end position="275"/>
    </location>
</feature>
<dbReference type="AlphaFoldDB" id="A0A1J5I5N4"/>
<dbReference type="PANTHER" id="PTHR21716">
    <property type="entry name" value="TRANSMEMBRANE PROTEIN"/>
    <property type="match status" value="1"/>
</dbReference>